<dbReference type="AlphaFoldDB" id="A0A0D1LVS8"/>
<accession>A0A0D1LVS8</accession>
<dbReference type="RefSeq" id="WP_052498610.1">
    <property type="nucleotide sequence ID" value="NZ_JWHT01000031.1"/>
</dbReference>
<dbReference type="SUPFAM" id="SSF51735">
    <property type="entry name" value="NAD(P)-binding Rossmann-fold domains"/>
    <property type="match status" value="1"/>
</dbReference>
<protein>
    <submittedName>
        <fullName evidence="1">Uncharacterized protein</fullName>
    </submittedName>
</protein>
<name>A0A0D1LVS8_9LACO</name>
<evidence type="ECO:0000313" key="1">
    <source>
        <dbReference type="EMBL" id="KIU23960.1"/>
    </source>
</evidence>
<sequence length="120" mass="12898" precursor="true">MLLRLVAILAASKLVTGWPLLNADAEVSATASGWGLQIFREKLSQVAFFDYKTDDVAADGAGDDAVYDTVGSDRALTDSFKATKPNGHVLSIVARSHRDPGFVYFFNQASDDAVQTLLMA</sequence>
<dbReference type="Pfam" id="PF13602">
    <property type="entry name" value="ADH_zinc_N_2"/>
    <property type="match status" value="1"/>
</dbReference>
<dbReference type="InterPro" id="IPR036291">
    <property type="entry name" value="NAD(P)-bd_dom_sf"/>
</dbReference>
<dbReference type="EMBL" id="JWHT01000031">
    <property type="protein sequence ID" value="KIU23960.1"/>
    <property type="molecule type" value="Genomic_DNA"/>
</dbReference>
<gene>
    <name evidence="1" type="ORF">ab3b_01341</name>
</gene>
<dbReference type="Proteomes" id="UP000032289">
    <property type="component" value="Unassembled WGS sequence"/>
</dbReference>
<proteinExistence type="predicted"/>
<evidence type="ECO:0000313" key="2">
    <source>
        <dbReference type="Proteomes" id="UP000032289"/>
    </source>
</evidence>
<organism evidence="1 2">
    <name type="scientific">Weissella cibaria</name>
    <dbReference type="NCBI Taxonomy" id="137591"/>
    <lineage>
        <taxon>Bacteria</taxon>
        <taxon>Bacillati</taxon>
        <taxon>Bacillota</taxon>
        <taxon>Bacilli</taxon>
        <taxon>Lactobacillales</taxon>
        <taxon>Lactobacillaceae</taxon>
        <taxon>Weissella</taxon>
    </lineage>
</organism>
<comment type="caution">
    <text evidence="1">The sequence shown here is derived from an EMBL/GenBank/DDBJ whole genome shotgun (WGS) entry which is preliminary data.</text>
</comment>
<dbReference type="Gene3D" id="3.40.50.720">
    <property type="entry name" value="NAD(P)-binding Rossmann-like Domain"/>
    <property type="match status" value="1"/>
</dbReference>
<reference evidence="1 2" key="1">
    <citation type="journal article" date="2015" name="Microbiology (Mosc.)">
        <title>Genomics of the Weissella cibaria species with an examination of its metabolic traits.</title>
        <authorList>
            <person name="Lynch K.M."/>
            <person name="Lucid A."/>
            <person name="Arendt E.K."/>
            <person name="Sleator R.D."/>
            <person name="Lucey B."/>
            <person name="Coffey A."/>
        </authorList>
    </citation>
    <scope>NUCLEOTIDE SEQUENCE [LARGE SCALE GENOMIC DNA]</scope>
    <source>
        <strain evidence="1 2">AB3b</strain>
    </source>
</reference>
<dbReference type="PATRIC" id="fig|137591.24.peg.1311"/>